<protein>
    <submittedName>
        <fullName evidence="1">Uncharacterized protein</fullName>
    </submittedName>
</protein>
<reference evidence="2" key="1">
    <citation type="submission" date="2016-03" db="EMBL/GenBank/DDBJ databases">
        <authorList>
            <person name="Ploux O."/>
        </authorList>
    </citation>
    <scope>NUCLEOTIDE SEQUENCE [LARGE SCALE GENOMIC DNA]</scope>
    <source>
        <strain evidence="2">UK7</strain>
    </source>
</reference>
<dbReference type="AlphaFoldDB" id="A0A1E1LII8"/>
<accession>A0A1E1LII8</accession>
<gene>
    <name evidence="1" type="ORF">RCO7_15066</name>
</gene>
<sequence>MTTAYNIDAQIDVQETDLQQTDDPHQESVDLRYDMSDYGPKADDYPQHLLVCCGSDRPNTSRAAP</sequence>
<dbReference type="EMBL" id="FJUW01000054">
    <property type="protein sequence ID" value="CZT10340.1"/>
    <property type="molecule type" value="Genomic_DNA"/>
</dbReference>
<evidence type="ECO:0000313" key="2">
    <source>
        <dbReference type="Proteomes" id="UP000178129"/>
    </source>
</evidence>
<dbReference type="Proteomes" id="UP000178129">
    <property type="component" value="Unassembled WGS sequence"/>
</dbReference>
<organism evidence="1 2">
    <name type="scientific">Rhynchosporium graminicola</name>
    <dbReference type="NCBI Taxonomy" id="2792576"/>
    <lineage>
        <taxon>Eukaryota</taxon>
        <taxon>Fungi</taxon>
        <taxon>Dikarya</taxon>
        <taxon>Ascomycota</taxon>
        <taxon>Pezizomycotina</taxon>
        <taxon>Leotiomycetes</taxon>
        <taxon>Helotiales</taxon>
        <taxon>Ploettnerulaceae</taxon>
        <taxon>Rhynchosporium</taxon>
    </lineage>
</organism>
<proteinExistence type="predicted"/>
<name>A0A1E1LII8_9HELO</name>
<keyword evidence="2" id="KW-1185">Reference proteome</keyword>
<dbReference type="InParanoid" id="A0A1E1LII8"/>
<comment type="caution">
    <text evidence="1">The sequence shown here is derived from an EMBL/GenBank/DDBJ whole genome shotgun (WGS) entry which is preliminary data.</text>
</comment>
<evidence type="ECO:0000313" key="1">
    <source>
        <dbReference type="EMBL" id="CZT10340.1"/>
    </source>
</evidence>